<feature type="transmembrane region" description="Helical" evidence="2">
    <location>
        <begin position="238"/>
        <end position="257"/>
    </location>
</feature>
<evidence type="ECO:0000256" key="1">
    <source>
        <dbReference type="SAM" id="MobiDB-lite"/>
    </source>
</evidence>
<dbReference type="STRING" id="1245748.A0A421D5W3"/>
<feature type="region of interest" description="Disordered" evidence="1">
    <location>
        <begin position="1"/>
        <end position="30"/>
    </location>
</feature>
<evidence type="ECO:0008006" key="5">
    <source>
        <dbReference type="Google" id="ProtNLM"/>
    </source>
</evidence>
<dbReference type="AlphaFoldDB" id="A0A421D5W3"/>
<comment type="caution">
    <text evidence="3">The sequence shown here is derived from an EMBL/GenBank/DDBJ whole genome shotgun (WGS) entry which is preliminary data.</text>
</comment>
<keyword evidence="4" id="KW-1185">Reference proteome</keyword>
<feature type="transmembrane region" description="Helical" evidence="2">
    <location>
        <begin position="145"/>
        <end position="167"/>
    </location>
</feature>
<evidence type="ECO:0000313" key="3">
    <source>
        <dbReference type="EMBL" id="RLL97506.1"/>
    </source>
</evidence>
<evidence type="ECO:0000256" key="2">
    <source>
        <dbReference type="SAM" id="Phobius"/>
    </source>
</evidence>
<feature type="transmembrane region" description="Helical" evidence="2">
    <location>
        <begin position="263"/>
        <end position="283"/>
    </location>
</feature>
<name>A0A421D5W3_9EURO</name>
<keyword evidence="2" id="KW-0472">Membrane</keyword>
<sequence length="445" mass="49308">MASMSASKPDLNTSVISHPTSTTNKRLHLSSPTSQYKNSLLASVGYLELANAGDFAANVWNEVPVPTHAKICMGIFGPIALLMATVAVRDFALSYANLLLLLSERKALRSSEHATTARTQKRGMEREGVLGVNTREVLTEFLDRVLMDVLLGAGALLVGTGTIMAIFGDERTVYEVSNLLSGFVGNAPAAVFGVVNAVWAVYLVWRLGARMRAVAGAAGSALLGERERRSVTARYRMLQWHGVVNGLNGLVAGMASMVTARMWWGYLVLIPCVGVAIAANWLWRVRLGYDRRLYTQSLREGAGGEKEDEDGGEVAGELAKTIELQGRLPELIDGGTLDSLMGFIVRNNMFDSFCEWLIRRWKDHHLFMVDASTQDIRIAPRDFMAGPEREQTRMLDECRRFLRDDGMRILAHRERYLLELLGEIIWAQTQSQTELAGQSIHTYRT</sequence>
<organism evidence="3 4">
    <name type="scientific">Aspergillus turcosus</name>
    <dbReference type="NCBI Taxonomy" id="1245748"/>
    <lineage>
        <taxon>Eukaryota</taxon>
        <taxon>Fungi</taxon>
        <taxon>Dikarya</taxon>
        <taxon>Ascomycota</taxon>
        <taxon>Pezizomycotina</taxon>
        <taxon>Eurotiomycetes</taxon>
        <taxon>Eurotiomycetidae</taxon>
        <taxon>Eurotiales</taxon>
        <taxon>Aspergillaceae</taxon>
        <taxon>Aspergillus</taxon>
        <taxon>Aspergillus subgen. Fumigati</taxon>
    </lineage>
</organism>
<keyword evidence="2" id="KW-1133">Transmembrane helix</keyword>
<accession>A0A421D5W3</accession>
<gene>
    <name evidence="3" type="ORF">CFD26_106622</name>
</gene>
<dbReference type="OrthoDB" id="5089392at2759"/>
<protein>
    <recommendedName>
        <fullName evidence="5">Integral membrane protein</fullName>
    </recommendedName>
</protein>
<dbReference type="Proteomes" id="UP000215289">
    <property type="component" value="Unassembled WGS sequence"/>
</dbReference>
<feature type="transmembrane region" description="Helical" evidence="2">
    <location>
        <begin position="187"/>
        <end position="205"/>
    </location>
</feature>
<reference evidence="3 4" key="1">
    <citation type="submission" date="2018-08" db="EMBL/GenBank/DDBJ databases">
        <title>Draft genome sequences of two Aspergillus turcosus clinical strains isolated from bronchoalveolar lavage fluid: one azole-susceptible and the other azole-resistant.</title>
        <authorList>
            <person name="Parent-Michaud M."/>
            <person name="Dufresne P.J."/>
            <person name="Fournier E."/>
            <person name="Martineau C."/>
            <person name="Moreira S."/>
            <person name="Perkins V."/>
            <person name="De Repentigny L."/>
            <person name="Dufresne S.F."/>
        </authorList>
    </citation>
    <scope>NUCLEOTIDE SEQUENCE [LARGE SCALE GENOMIC DNA]</scope>
    <source>
        <strain evidence="3">HMR AF 1038</strain>
    </source>
</reference>
<proteinExistence type="predicted"/>
<keyword evidence="2" id="KW-0812">Transmembrane</keyword>
<evidence type="ECO:0000313" key="4">
    <source>
        <dbReference type="Proteomes" id="UP000215289"/>
    </source>
</evidence>
<dbReference type="EMBL" id="NIDN02000076">
    <property type="protein sequence ID" value="RLL97506.1"/>
    <property type="molecule type" value="Genomic_DNA"/>
</dbReference>